<dbReference type="Proteomes" id="UP000054988">
    <property type="component" value="Unassembled WGS sequence"/>
</dbReference>
<dbReference type="AlphaFoldDB" id="A0A0W0FCY3"/>
<name>A0A0W0FCY3_MONRR</name>
<dbReference type="EMBL" id="LATX01002118">
    <property type="protein sequence ID" value="KTB34154.1"/>
    <property type="molecule type" value="Genomic_DNA"/>
</dbReference>
<comment type="caution">
    <text evidence="1">The sequence shown here is derived from an EMBL/GenBank/DDBJ whole genome shotgun (WGS) entry which is preliminary data.</text>
</comment>
<sequence length="32" mass="3439">MPITSSQSCTLGTLVIVLLAYVINYGTYKVCS</sequence>
<evidence type="ECO:0000313" key="2">
    <source>
        <dbReference type="Proteomes" id="UP000054988"/>
    </source>
</evidence>
<proteinExistence type="predicted"/>
<gene>
    <name evidence="1" type="ORF">WG66_13271</name>
</gene>
<evidence type="ECO:0000313" key="1">
    <source>
        <dbReference type="EMBL" id="KTB34154.1"/>
    </source>
</evidence>
<organism evidence="1 2">
    <name type="scientific">Moniliophthora roreri</name>
    <name type="common">Frosty pod rot fungus</name>
    <name type="synonym">Monilia roreri</name>
    <dbReference type="NCBI Taxonomy" id="221103"/>
    <lineage>
        <taxon>Eukaryota</taxon>
        <taxon>Fungi</taxon>
        <taxon>Dikarya</taxon>
        <taxon>Basidiomycota</taxon>
        <taxon>Agaricomycotina</taxon>
        <taxon>Agaricomycetes</taxon>
        <taxon>Agaricomycetidae</taxon>
        <taxon>Agaricales</taxon>
        <taxon>Marasmiineae</taxon>
        <taxon>Marasmiaceae</taxon>
        <taxon>Moniliophthora</taxon>
    </lineage>
</organism>
<reference evidence="1 2" key="1">
    <citation type="submission" date="2015-12" db="EMBL/GenBank/DDBJ databases">
        <title>Draft genome sequence of Moniliophthora roreri, the causal agent of frosty pod rot of cacao.</title>
        <authorList>
            <person name="Aime M.C."/>
            <person name="Diaz-Valderrama J.R."/>
            <person name="Kijpornyongpan T."/>
            <person name="Phillips-Mora W."/>
        </authorList>
    </citation>
    <scope>NUCLEOTIDE SEQUENCE [LARGE SCALE GENOMIC DNA]</scope>
    <source>
        <strain evidence="1 2">MCA 2952</strain>
    </source>
</reference>
<protein>
    <submittedName>
        <fullName evidence="1">Uncharacterized protein</fullName>
    </submittedName>
</protein>
<accession>A0A0W0FCY3</accession>